<feature type="domain" description="Serine aminopeptidase S33" evidence="2">
    <location>
        <begin position="38"/>
        <end position="169"/>
    </location>
</feature>
<evidence type="ECO:0000256" key="1">
    <source>
        <dbReference type="ARBA" id="ARBA00022801"/>
    </source>
</evidence>
<dbReference type="Proteomes" id="UP000248557">
    <property type="component" value="Unassembled WGS sequence"/>
</dbReference>
<comment type="caution">
    <text evidence="3">The sequence shown here is derived from an EMBL/GenBank/DDBJ whole genome shotgun (WGS) entry which is preliminary data.</text>
</comment>
<protein>
    <recommendedName>
        <fullName evidence="2">Serine aminopeptidase S33 domain-containing protein</fullName>
    </recommendedName>
</protein>
<dbReference type="GO" id="GO:0016788">
    <property type="term" value="F:hydrolase activity, acting on ester bonds"/>
    <property type="evidence" value="ECO:0007669"/>
    <property type="project" value="UniProtKB-ARBA"/>
</dbReference>
<name>A0A328Q8F1_9EURY</name>
<dbReference type="AlphaFoldDB" id="A0A328Q8F1"/>
<dbReference type="EMBL" id="NGJK01000046">
    <property type="protein sequence ID" value="RAP03089.1"/>
    <property type="molecule type" value="Genomic_DNA"/>
</dbReference>
<sequence>MFVRRKLFLIEKIKFKMSCGEIYGFLYLPDNITCTFPIVILSHGLSLNHTYMKPYAEKLLKYNIASFIFDFRGGGYGCLSSGKISDMTLNSEVRDLMSVIDFIKSLKSIDNDRIYLAGHSQGGFVSSLVGAKRVSEIRALFLFAPAYVICDDVRETTKREKNVLNLMPEHTKDTYIKCAKNVNLYNDITDYNKCVYIFHGKMDSRVPISYSYEACKAYDNCKLIVFDNEEHRFSDKTKDVVVKKMSEVILK</sequence>
<evidence type="ECO:0000313" key="3">
    <source>
        <dbReference type="EMBL" id="RAP03089.1"/>
    </source>
</evidence>
<dbReference type="SUPFAM" id="SSF53474">
    <property type="entry name" value="alpha/beta-Hydrolases"/>
    <property type="match status" value="1"/>
</dbReference>
<dbReference type="InterPro" id="IPR050261">
    <property type="entry name" value="FrsA_esterase"/>
</dbReference>
<accession>A0A328Q8F1</accession>
<evidence type="ECO:0000313" key="4">
    <source>
        <dbReference type="Proteomes" id="UP000248557"/>
    </source>
</evidence>
<dbReference type="PANTHER" id="PTHR22946">
    <property type="entry name" value="DIENELACTONE HYDROLASE DOMAIN-CONTAINING PROTEIN-RELATED"/>
    <property type="match status" value="1"/>
</dbReference>
<proteinExistence type="predicted"/>
<dbReference type="Gene3D" id="3.40.50.1820">
    <property type="entry name" value="alpha/beta hydrolase"/>
    <property type="match status" value="1"/>
</dbReference>
<organism evidence="3 4">
    <name type="scientific">Methanosphaera stadtmanae</name>
    <dbReference type="NCBI Taxonomy" id="2317"/>
    <lineage>
        <taxon>Archaea</taxon>
        <taxon>Methanobacteriati</taxon>
        <taxon>Methanobacteriota</taxon>
        <taxon>Methanomada group</taxon>
        <taxon>Methanobacteria</taxon>
        <taxon>Methanobacteriales</taxon>
        <taxon>Methanobacteriaceae</taxon>
        <taxon>Methanosphaera</taxon>
    </lineage>
</organism>
<gene>
    <name evidence="3" type="ORF">CA615_04205</name>
</gene>
<dbReference type="Pfam" id="PF12146">
    <property type="entry name" value="Hydrolase_4"/>
    <property type="match status" value="1"/>
</dbReference>
<dbReference type="PANTHER" id="PTHR22946:SF9">
    <property type="entry name" value="POLYKETIDE TRANSFERASE AF380"/>
    <property type="match status" value="1"/>
</dbReference>
<dbReference type="InterPro" id="IPR022742">
    <property type="entry name" value="Hydrolase_4"/>
</dbReference>
<keyword evidence="1" id="KW-0378">Hydrolase</keyword>
<reference evidence="3 4" key="1">
    <citation type="submission" date="2017-05" db="EMBL/GenBank/DDBJ databases">
        <title>Host range expansion of the Methanosphaera genus to humans and monogastric animals involves recent and extensive reduction in genome content.</title>
        <authorList>
            <person name="Hoedt E.C."/>
            <person name="Volmer J.G."/>
            <person name="Parks D.H."/>
            <person name="Rosewarne C.P."/>
            <person name="Denman S.E."/>
            <person name="Mcsweeney C.S."/>
            <person name="O Cuiv P."/>
            <person name="Hugenholtz P."/>
            <person name="Tyson G.W."/>
            <person name="Morrison M."/>
        </authorList>
    </citation>
    <scope>NUCLEOTIDE SEQUENCE [LARGE SCALE GENOMIC DNA]</scope>
    <source>
        <strain evidence="3 4">PA5</strain>
    </source>
</reference>
<evidence type="ECO:0000259" key="2">
    <source>
        <dbReference type="Pfam" id="PF12146"/>
    </source>
</evidence>
<dbReference type="InterPro" id="IPR029058">
    <property type="entry name" value="AB_hydrolase_fold"/>
</dbReference>